<dbReference type="Gene3D" id="2.70.98.10">
    <property type="match status" value="1"/>
</dbReference>
<keyword evidence="2" id="KW-0413">Isomerase</keyword>
<keyword evidence="5" id="KW-0732">Signal</keyword>
<feature type="region of interest" description="Disordered" evidence="4">
    <location>
        <begin position="399"/>
        <end position="450"/>
    </location>
</feature>
<accession>A0AAI8YWI4</accession>
<proteinExistence type="inferred from homology"/>
<keyword evidence="3" id="KW-0119">Carbohydrate metabolism</keyword>
<dbReference type="GO" id="GO:0030246">
    <property type="term" value="F:carbohydrate binding"/>
    <property type="evidence" value="ECO:0007669"/>
    <property type="project" value="InterPro"/>
</dbReference>
<dbReference type="GO" id="GO:0006006">
    <property type="term" value="P:glucose metabolic process"/>
    <property type="evidence" value="ECO:0007669"/>
    <property type="project" value="TreeGrafter"/>
</dbReference>
<keyword evidence="7" id="KW-1185">Reference proteome</keyword>
<dbReference type="InterPro" id="IPR047215">
    <property type="entry name" value="Galactose_mutarotase-like"/>
</dbReference>
<feature type="signal peptide" evidence="5">
    <location>
        <begin position="1"/>
        <end position="19"/>
    </location>
</feature>
<evidence type="ECO:0000313" key="6">
    <source>
        <dbReference type="EMBL" id="CAK3950881.1"/>
    </source>
</evidence>
<dbReference type="SUPFAM" id="SSF74650">
    <property type="entry name" value="Galactose mutarotase-like"/>
    <property type="match status" value="1"/>
</dbReference>
<dbReference type="GO" id="GO:0004034">
    <property type="term" value="F:aldose 1-epimerase activity"/>
    <property type="evidence" value="ECO:0007669"/>
    <property type="project" value="TreeGrafter"/>
</dbReference>
<dbReference type="InterPro" id="IPR008183">
    <property type="entry name" value="Aldose_1/G6P_1-epimerase"/>
</dbReference>
<gene>
    <name evidence="6" type="ORF">LECACI_7A003266</name>
</gene>
<dbReference type="Pfam" id="PF01263">
    <property type="entry name" value="Aldose_epim"/>
    <property type="match status" value="1"/>
</dbReference>
<dbReference type="PANTHER" id="PTHR10091:SF6">
    <property type="entry name" value="1-EPIMERASE, PUTATIVE (AFU_ORTHOLOGUE AFUA_3G13240)-RELATED"/>
    <property type="match status" value="1"/>
</dbReference>
<dbReference type="Proteomes" id="UP001296104">
    <property type="component" value="Unassembled WGS sequence"/>
</dbReference>
<evidence type="ECO:0000256" key="5">
    <source>
        <dbReference type="SAM" id="SignalP"/>
    </source>
</evidence>
<dbReference type="InterPro" id="IPR014718">
    <property type="entry name" value="GH-type_carb-bd"/>
</dbReference>
<dbReference type="GO" id="GO:0033499">
    <property type="term" value="P:galactose catabolic process via UDP-galactose, Leloir pathway"/>
    <property type="evidence" value="ECO:0007669"/>
    <property type="project" value="TreeGrafter"/>
</dbReference>
<protein>
    <submittedName>
        <fullName evidence="6">Galactose mutarotase</fullName>
    </submittedName>
</protein>
<evidence type="ECO:0000256" key="2">
    <source>
        <dbReference type="ARBA" id="ARBA00023235"/>
    </source>
</evidence>
<feature type="compositionally biased region" description="Acidic residues" evidence="4">
    <location>
        <begin position="426"/>
        <end position="442"/>
    </location>
</feature>
<sequence>MLTQGFLAALAILPVFSTADIPGNTPQVLPNGKYEIASEGIRAQFIPYAASITNLFIRDVHGVERDVVLGFDNATYYSISRLHPHLNGVPGRYANRIKNSTFAIDGKTYHVDANDNGGRDTLHGGSDGWDYRNWTVTAHTADSITFSLVDPDGKEGFPGEVTACVTYTLTPYQWHLRMKAISTTKKTPIMLSSHDYWNLDGFQNPSTCLALNHSLHMPYARQRIAIDGIAVPTGEILANEKYGLNDFWSAPKQLGANLTDPELLGNCGTNCEGYDNCYLTNREQLGPYDWSAAPVATLASAWSGIQLDIYTDQQALQMYTCNNMNGTFALKETQGFFNDPSRPRVSEKYGCVVIEVEDWIDGINNPQWGRDKRQIFGPADDPYVLQATYKFSLNHELATRSEQRHPKKCGPKEGETPCPGHGHDDSPDDYTDDYYTEGDFMEDPPPQPSY</sequence>
<evidence type="ECO:0000256" key="1">
    <source>
        <dbReference type="ARBA" id="ARBA00006206"/>
    </source>
</evidence>
<evidence type="ECO:0000256" key="3">
    <source>
        <dbReference type="ARBA" id="ARBA00023277"/>
    </source>
</evidence>
<feature type="compositionally biased region" description="Basic and acidic residues" evidence="4">
    <location>
        <begin position="399"/>
        <end position="425"/>
    </location>
</feature>
<dbReference type="EMBL" id="CAVMBE010000015">
    <property type="protein sequence ID" value="CAK3950881.1"/>
    <property type="molecule type" value="Genomic_DNA"/>
</dbReference>
<comment type="caution">
    <text evidence="6">The sequence shown here is derived from an EMBL/GenBank/DDBJ whole genome shotgun (WGS) entry which is preliminary data.</text>
</comment>
<dbReference type="CDD" id="cd09019">
    <property type="entry name" value="galactose_mutarotase_like"/>
    <property type="match status" value="1"/>
</dbReference>
<feature type="chain" id="PRO_5042604143" evidence="5">
    <location>
        <begin position="20"/>
        <end position="450"/>
    </location>
</feature>
<organism evidence="6 7">
    <name type="scientific">Lecanosticta acicola</name>
    <dbReference type="NCBI Taxonomy" id="111012"/>
    <lineage>
        <taxon>Eukaryota</taxon>
        <taxon>Fungi</taxon>
        <taxon>Dikarya</taxon>
        <taxon>Ascomycota</taxon>
        <taxon>Pezizomycotina</taxon>
        <taxon>Dothideomycetes</taxon>
        <taxon>Dothideomycetidae</taxon>
        <taxon>Mycosphaerellales</taxon>
        <taxon>Mycosphaerellaceae</taxon>
        <taxon>Lecanosticta</taxon>
    </lineage>
</organism>
<evidence type="ECO:0000256" key="4">
    <source>
        <dbReference type="SAM" id="MobiDB-lite"/>
    </source>
</evidence>
<dbReference type="FunFam" id="2.70.98.10:FF:000014">
    <property type="entry name" value="Aldose 1-epimerase, putative"/>
    <property type="match status" value="1"/>
</dbReference>
<dbReference type="PANTHER" id="PTHR10091">
    <property type="entry name" value="ALDOSE-1-EPIMERASE"/>
    <property type="match status" value="1"/>
</dbReference>
<evidence type="ECO:0000313" key="7">
    <source>
        <dbReference type="Proteomes" id="UP001296104"/>
    </source>
</evidence>
<reference evidence="6" key="1">
    <citation type="submission" date="2023-11" db="EMBL/GenBank/DDBJ databases">
        <authorList>
            <person name="Alioto T."/>
            <person name="Alioto T."/>
            <person name="Gomez Garrido J."/>
        </authorList>
    </citation>
    <scope>NUCLEOTIDE SEQUENCE</scope>
</reference>
<dbReference type="AlphaFoldDB" id="A0AAI8YWI4"/>
<dbReference type="InterPro" id="IPR011013">
    <property type="entry name" value="Gal_mutarotase_sf_dom"/>
</dbReference>
<comment type="similarity">
    <text evidence="1">Belongs to the aldose epimerase family.</text>
</comment>
<name>A0AAI8YWI4_9PEZI</name>